<name>K0NI41_DESTT</name>
<protein>
    <submittedName>
        <fullName evidence="1">Uncharacterized protein</fullName>
    </submittedName>
</protein>
<evidence type="ECO:0000313" key="2">
    <source>
        <dbReference type="Proteomes" id="UP000007347"/>
    </source>
</evidence>
<dbReference type="KEGG" id="dto:TOL2_C24340"/>
<dbReference type="EMBL" id="FO203503">
    <property type="protein sequence ID" value="CCK80595.1"/>
    <property type="molecule type" value="Genomic_DNA"/>
</dbReference>
<proteinExistence type="predicted"/>
<gene>
    <name evidence="1" type="ordered locus">TOL2_C24340</name>
</gene>
<organism evidence="1 2">
    <name type="scientific">Desulfobacula toluolica (strain DSM 7467 / Tol2)</name>
    <dbReference type="NCBI Taxonomy" id="651182"/>
    <lineage>
        <taxon>Bacteria</taxon>
        <taxon>Pseudomonadati</taxon>
        <taxon>Thermodesulfobacteriota</taxon>
        <taxon>Desulfobacteria</taxon>
        <taxon>Desulfobacterales</taxon>
        <taxon>Desulfobacteraceae</taxon>
        <taxon>Desulfobacula</taxon>
    </lineage>
</organism>
<dbReference type="AlphaFoldDB" id="K0NI41"/>
<dbReference type="HOGENOM" id="CLU_2824137_0_0_7"/>
<accession>K0NI41</accession>
<evidence type="ECO:0000313" key="1">
    <source>
        <dbReference type="EMBL" id="CCK80595.1"/>
    </source>
</evidence>
<dbReference type="Proteomes" id="UP000007347">
    <property type="component" value="Chromosome"/>
</dbReference>
<reference evidence="1 2" key="1">
    <citation type="journal article" date="2013" name="Environ. Microbiol.">
        <title>Complete genome, catabolic sub-proteomes and key-metabolites of Desulfobacula toluolica Tol2, a marine, aromatic compound-degrading, sulfate-reducing bacterium.</title>
        <authorList>
            <person name="Wohlbrand L."/>
            <person name="Jacob J.H."/>
            <person name="Kube M."/>
            <person name="Mussmann M."/>
            <person name="Jarling R."/>
            <person name="Beck A."/>
            <person name="Amann R."/>
            <person name="Wilkes H."/>
            <person name="Reinhardt R."/>
            <person name="Rabus R."/>
        </authorList>
    </citation>
    <scope>NUCLEOTIDE SEQUENCE [LARGE SCALE GENOMIC DNA]</scope>
    <source>
        <strain evidence="2">DSM 7467 / Tol2</strain>
    </source>
</reference>
<keyword evidence="2" id="KW-1185">Reference proteome</keyword>
<sequence length="66" mass="7767">MMLSFDKKLDFAWEDASIEYFTEHELFFQLTDHSKGRDIQFGLKYCVGCAAKKPGVTGIVWFFFKF</sequence>